<dbReference type="SUPFAM" id="SSF50952">
    <property type="entry name" value="Soluble quinoprotein glucose dehydrogenase"/>
    <property type="match status" value="1"/>
</dbReference>
<dbReference type="GeneID" id="85312385"/>
<evidence type="ECO:0000313" key="3">
    <source>
        <dbReference type="EMBL" id="KAK1762637.1"/>
    </source>
</evidence>
<feature type="signal peptide" evidence="1">
    <location>
        <begin position="1"/>
        <end position="21"/>
    </location>
</feature>
<dbReference type="Proteomes" id="UP001244011">
    <property type="component" value="Unassembled WGS sequence"/>
</dbReference>
<evidence type="ECO:0000313" key="4">
    <source>
        <dbReference type="Proteomes" id="UP001244011"/>
    </source>
</evidence>
<dbReference type="InterPro" id="IPR011042">
    <property type="entry name" value="6-blade_b-propeller_TolB-like"/>
</dbReference>
<comment type="caution">
    <text evidence="3">The sequence shown here is derived from an EMBL/GenBank/DDBJ whole genome shotgun (WGS) entry which is preliminary data.</text>
</comment>
<sequence>MRLLEITTGVAALLGAGFVQAEVPQLPVPASCSGVTASTYQNTVASGWKMMKIAGNLKQVRTIVFDPLGNMLVSEATKGLSVHTFGTNGCINSSTTLVSNNQLNHGLAITPDGKTVYASSERTAWSWAYDPATRQVSGQKVVVNGMDTGIHSTRNLLVVPSQPNMILLQVGSNANLDMAAADKATGRAIIKIFDVSKAPANGFNYKTDGEVFGYGLRNEIGFTTDPNGMVWGVENSGDDLTRTTNGRRADIHIDNPGEKLNFLGDPLKIRDAWYGYPTCFSVWDPSSFAGETPALKTGSHFVLAPNATYTDANCASASKPRLSFQAHSAPIWNTFDADAKNMYVTFHGSWDRQPATGFKVVQIPFTKLDNGQYDPVAPADSMKGYNDIFSASNPASCTANGLTQSNCFRLTAATWDPAGRGLFVGSDNSKEGEIYLLTPPAK</sequence>
<dbReference type="EMBL" id="MU839035">
    <property type="protein sequence ID" value="KAK1762637.1"/>
    <property type="molecule type" value="Genomic_DNA"/>
</dbReference>
<name>A0AAJ0BT91_9PEZI</name>
<gene>
    <name evidence="3" type="ORF">QBC33DRAFT_551627</name>
</gene>
<dbReference type="RefSeq" id="XP_060278850.1">
    <property type="nucleotide sequence ID" value="XM_060429198.1"/>
</dbReference>
<evidence type="ECO:0000259" key="2">
    <source>
        <dbReference type="Pfam" id="PF22807"/>
    </source>
</evidence>
<accession>A0AAJ0BT91</accession>
<feature type="chain" id="PRO_5042489142" evidence="1">
    <location>
        <begin position="22"/>
        <end position="442"/>
    </location>
</feature>
<protein>
    <submittedName>
        <fullName evidence="3">Cellobiose dehydrogenase</fullName>
    </submittedName>
</protein>
<dbReference type="AlphaFoldDB" id="A0AAJ0BT91"/>
<proteinExistence type="predicted"/>
<dbReference type="InterPro" id="IPR011041">
    <property type="entry name" value="Quinoprot_gluc/sorb_DH_b-prop"/>
</dbReference>
<dbReference type="Pfam" id="PF22807">
    <property type="entry name" value="TrAA12"/>
    <property type="match status" value="1"/>
</dbReference>
<reference evidence="3" key="1">
    <citation type="submission" date="2023-06" db="EMBL/GenBank/DDBJ databases">
        <title>Genome-scale phylogeny and comparative genomics of the fungal order Sordariales.</title>
        <authorList>
            <consortium name="Lawrence Berkeley National Laboratory"/>
            <person name="Hensen N."/>
            <person name="Bonometti L."/>
            <person name="Westerberg I."/>
            <person name="Brannstrom I.O."/>
            <person name="Guillou S."/>
            <person name="Cros-Aarteil S."/>
            <person name="Calhoun S."/>
            <person name="Haridas S."/>
            <person name="Kuo A."/>
            <person name="Mondo S."/>
            <person name="Pangilinan J."/>
            <person name="Riley R."/>
            <person name="Labutti K."/>
            <person name="Andreopoulos B."/>
            <person name="Lipzen A."/>
            <person name="Chen C."/>
            <person name="Yanf M."/>
            <person name="Daum C."/>
            <person name="Ng V."/>
            <person name="Clum A."/>
            <person name="Steindorff A."/>
            <person name="Ohm R."/>
            <person name="Martin F."/>
            <person name="Silar P."/>
            <person name="Natvig D."/>
            <person name="Lalanne C."/>
            <person name="Gautier V."/>
            <person name="Ament-Velasquez S.L."/>
            <person name="Kruys A."/>
            <person name="Hutchinson M.I."/>
            <person name="Powell A.J."/>
            <person name="Barry K."/>
            <person name="Miller A.N."/>
            <person name="Grigoriev I.V."/>
            <person name="Debuchy R."/>
            <person name="Gladieux P."/>
            <person name="Thoren M.H."/>
            <person name="Johannesson H."/>
        </authorList>
    </citation>
    <scope>NUCLEOTIDE SEQUENCE</scope>
    <source>
        <strain evidence="3">8032-3</strain>
    </source>
</reference>
<evidence type="ECO:0000256" key="1">
    <source>
        <dbReference type="SAM" id="SignalP"/>
    </source>
</evidence>
<organism evidence="3 4">
    <name type="scientific">Phialemonium atrogriseum</name>
    <dbReference type="NCBI Taxonomy" id="1093897"/>
    <lineage>
        <taxon>Eukaryota</taxon>
        <taxon>Fungi</taxon>
        <taxon>Dikarya</taxon>
        <taxon>Ascomycota</taxon>
        <taxon>Pezizomycotina</taxon>
        <taxon>Sordariomycetes</taxon>
        <taxon>Sordariomycetidae</taxon>
        <taxon>Cephalothecales</taxon>
        <taxon>Cephalothecaceae</taxon>
        <taxon>Phialemonium</taxon>
    </lineage>
</organism>
<dbReference type="InterPro" id="IPR054539">
    <property type="entry name" value="Beta-prop_PDH"/>
</dbReference>
<keyword evidence="4" id="KW-1185">Reference proteome</keyword>
<keyword evidence="1" id="KW-0732">Signal</keyword>
<dbReference type="Gene3D" id="2.120.10.30">
    <property type="entry name" value="TolB, C-terminal domain"/>
    <property type="match status" value="1"/>
</dbReference>
<feature type="domain" description="Pyrroloquinoline quinone-dependent pyranose dehydrogenase beta-propeller" evidence="2">
    <location>
        <begin position="43"/>
        <end position="438"/>
    </location>
</feature>